<accession>A0ABS8TNB5</accession>
<dbReference type="EMBL" id="JACEIK010001826">
    <property type="protein sequence ID" value="MCD7472399.1"/>
    <property type="molecule type" value="Genomic_DNA"/>
</dbReference>
<reference evidence="1 2" key="1">
    <citation type="journal article" date="2021" name="BMC Genomics">
        <title>Datura genome reveals duplications of psychoactive alkaloid biosynthetic genes and high mutation rate following tissue culture.</title>
        <authorList>
            <person name="Rajewski A."/>
            <person name="Carter-House D."/>
            <person name="Stajich J."/>
            <person name="Litt A."/>
        </authorList>
    </citation>
    <scope>NUCLEOTIDE SEQUENCE [LARGE SCALE GENOMIC DNA]</scope>
    <source>
        <strain evidence="1">AR-01</strain>
    </source>
</reference>
<sequence>TLELLRGAIKCLKGLSNAFEAKLESSMYSFYDKDDTPTYPGPGLSETYLQSLMELKGLFRGI</sequence>
<protein>
    <submittedName>
        <fullName evidence="1">Uncharacterized protein</fullName>
    </submittedName>
</protein>
<organism evidence="1 2">
    <name type="scientific">Datura stramonium</name>
    <name type="common">Jimsonweed</name>
    <name type="synonym">Common thornapple</name>
    <dbReference type="NCBI Taxonomy" id="4076"/>
    <lineage>
        <taxon>Eukaryota</taxon>
        <taxon>Viridiplantae</taxon>
        <taxon>Streptophyta</taxon>
        <taxon>Embryophyta</taxon>
        <taxon>Tracheophyta</taxon>
        <taxon>Spermatophyta</taxon>
        <taxon>Magnoliopsida</taxon>
        <taxon>eudicotyledons</taxon>
        <taxon>Gunneridae</taxon>
        <taxon>Pentapetalae</taxon>
        <taxon>asterids</taxon>
        <taxon>lamiids</taxon>
        <taxon>Solanales</taxon>
        <taxon>Solanaceae</taxon>
        <taxon>Solanoideae</taxon>
        <taxon>Datureae</taxon>
        <taxon>Datura</taxon>
    </lineage>
</organism>
<dbReference type="Proteomes" id="UP000823775">
    <property type="component" value="Unassembled WGS sequence"/>
</dbReference>
<keyword evidence="2" id="KW-1185">Reference proteome</keyword>
<proteinExistence type="predicted"/>
<name>A0ABS8TNB5_DATST</name>
<evidence type="ECO:0000313" key="1">
    <source>
        <dbReference type="EMBL" id="MCD7472399.1"/>
    </source>
</evidence>
<comment type="caution">
    <text evidence="1">The sequence shown here is derived from an EMBL/GenBank/DDBJ whole genome shotgun (WGS) entry which is preliminary data.</text>
</comment>
<gene>
    <name evidence="1" type="ORF">HAX54_013633</name>
</gene>
<evidence type="ECO:0000313" key="2">
    <source>
        <dbReference type="Proteomes" id="UP000823775"/>
    </source>
</evidence>
<feature type="non-terminal residue" evidence="1">
    <location>
        <position position="1"/>
    </location>
</feature>